<proteinExistence type="predicted"/>
<feature type="transmembrane region" description="Helical" evidence="1">
    <location>
        <begin position="76"/>
        <end position="94"/>
    </location>
</feature>
<evidence type="ECO:0000313" key="3">
    <source>
        <dbReference type="Proteomes" id="UP000625780"/>
    </source>
</evidence>
<organism evidence="2 3">
    <name type="scientific">Muriicola marianensis</name>
    <dbReference type="NCBI Taxonomy" id="1324801"/>
    <lineage>
        <taxon>Bacteria</taxon>
        <taxon>Pseudomonadati</taxon>
        <taxon>Bacteroidota</taxon>
        <taxon>Flavobacteriia</taxon>
        <taxon>Flavobacteriales</taxon>
        <taxon>Flavobacteriaceae</taxon>
        <taxon>Muriicola</taxon>
    </lineage>
</organism>
<evidence type="ECO:0008006" key="4">
    <source>
        <dbReference type="Google" id="ProtNLM"/>
    </source>
</evidence>
<reference evidence="3" key="1">
    <citation type="journal article" date="2019" name="Int. J. Syst. Evol. Microbiol.">
        <title>The Global Catalogue of Microorganisms (GCM) 10K type strain sequencing project: providing services to taxonomists for standard genome sequencing and annotation.</title>
        <authorList>
            <consortium name="The Broad Institute Genomics Platform"/>
            <consortium name="The Broad Institute Genome Sequencing Center for Infectious Disease"/>
            <person name="Wu L."/>
            <person name="Ma J."/>
        </authorList>
    </citation>
    <scope>NUCLEOTIDE SEQUENCE [LARGE SCALE GENOMIC DNA]</scope>
    <source>
        <strain evidence="3">CGMCC 1.12606</strain>
    </source>
</reference>
<comment type="caution">
    <text evidence="2">The sequence shown here is derived from an EMBL/GenBank/DDBJ whole genome shotgun (WGS) entry which is preliminary data.</text>
</comment>
<gene>
    <name evidence="2" type="ORF">GCM10011361_16540</name>
</gene>
<dbReference type="EMBL" id="BMFH01000001">
    <property type="protein sequence ID" value="GGD50573.1"/>
    <property type="molecule type" value="Genomic_DNA"/>
</dbReference>
<feature type="transmembrane region" description="Helical" evidence="1">
    <location>
        <begin position="49"/>
        <end position="69"/>
    </location>
</feature>
<accession>A0ABQ1R0M6</accession>
<dbReference type="Proteomes" id="UP000625780">
    <property type="component" value="Unassembled WGS sequence"/>
</dbReference>
<keyword evidence="1" id="KW-1133">Transmembrane helix</keyword>
<keyword evidence="3" id="KW-1185">Reference proteome</keyword>
<name>A0ABQ1R0M6_9FLAO</name>
<evidence type="ECO:0000313" key="2">
    <source>
        <dbReference type="EMBL" id="GGD50573.1"/>
    </source>
</evidence>
<feature type="transmembrane region" description="Helical" evidence="1">
    <location>
        <begin position="130"/>
        <end position="148"/>
    </location>
</feature>
<keyword evidence="1" id="KW-0812">Transmembrane</keyword>
<protein>
    <recommendedName>
        <fullName evidence="4">DUF5668 domain-containing protein</fullName>
    </recommendedName>
</protein>
<feature type="transmembrane region" description="Helical" evidence="1">
    <location>
        <begin position="21"/>
        <end position="43"/>
    </location>
</feature>
<evidence type="ECO:0000256" key="1">
    <source>
        <dbReference type="SAM" id="Phobius"/>
    </source>
</evidence>
<keyword evidence="1" id="KW-0472">Membrane</keyword>
<feature type="transmembrane region" description="Helical" evidence="1">
    <location>
        <begin position="106"/>
        <end position="125"/>
    </location>
</feature>
<sequence length="164" mass="19019">MACQENKRRPMGEKFTYWCRILIYSVTVQFLIWPIYSWVFGLMEARGSWHYWVVALGIMTLATLGMFYLRNQNLKLFFMIFLGGFTAEAFLHATSTYANSVFNLPIWMRIVSLAITAFVLLLVFFKAHKYFGITTCLVIGLNFLFGGINSFCDYNLINLIRGIL</sequence>